<proteinExistence type="predicted"/>
<evidence type="ECO:0000313" key="2">
    <source>
        <dbReference type="EMBL" id="MBB6578250.1"/>
    </source>
</evidence>
<sequence>MYLIWLAGAVALVVGVWWRRRVGRSRLQRQRLRYVQAYAFQPRYHDALRVAYPQLDAEGFKQAEQALRQFFIMHLLAPGERLLMPSNLADALWHTFILDTRRYQQFCQQAFGQIFHHIPSHDMPSSASVAGQGGRERMQATWNAAMASKRWLPLAMLGGIPLLFALDAHSGIEGGQRFAEADLRYWAVQYARVVSAGNADTSGGSASSGSGESDHPSSWSSDSGTSGSSCTTRSTGGDDGGSSGSSSCDSNSSSCSGSSCGGGGSD</sequence>
<name>A0ABR6RGG7_9BURK</name>
<feature type="compositionally biased region" description="Low complexity" evidence="1">
    <location>
        <begin position="244"/>
        <end position="258"/>
    </location>
</feature>
<feature type="region of interest" description="Disordered" evidence="1">
    <location>
        <begin position="199"/>
        <end position="266"/>
    </location>
</feature>
<evidence type="ECO:0000313" key="3">
    <source>
        <dbReference type="Proteomes" id="UP000562492"/>
    </source>
</evidence>
<feature type="compositionally biased region" description="Low complexity" evidence="1">
    <location>
        <begin position="200"/>
        <end position="235"/>
    </location>
</feature>
<reference evidence="2 3" key="1">
    <citation type="submission" date="2020-08" db="EMBL/GenBank/DDBJ databases">
        <title>Functional genomics of gut bacteria from endangered species of beetles.</title>
        <authorList>
            <person name="Carlos-Shanley C."/>
        </authorList>
    </citation>
    <scope>NUCLEOTIDE SEQUENCE [LARGE SCALE GENOMIC DNA]</scope>
    <source>
        <strain evidence="2 3">S00124</strain>
    </source>
</reference>
<dbReference type="Proteomes" id="UP000562492">
    <property type="component" value="Unassembled WGS sequence"/>
</dbReference>
<keyword evidence="3" id="KW-1185">Reference proteome</keyword>
<comment type="caution">
    <text evidence="2">The sequence shown here is derived from an EMBL/GenBank/DDBJ whole genome shotgun (WGS) entry which is preliminary data.</text>
</comment>
<evidence type="ECO:0000256" key="1">
    <source>
        <dbReference type="SAM" id="MobiDB-lite"/>
    </source>
</evidence>
<organism evidence="2 3">
    <name type="scientific">Comamonas odontotermitis</name>
    <dbReference type="NCBI Taxonomy" id="379895"/>
    <lineage>
        <taxon>Bacteria</taxon>
        <taxon>Pseudomonadati</taxon>
        <taxon>Pseudomonadota</taxon>
        <taxon>Betaproteobacteria</taxon>
        <taxon>Burkholderiales</taxon>
        <taxon>Comamonadaceae</taxon>
        <taxon>Comamonas</taxon>
    </lineage>
</organism>
<dbReference type="RefSeq" id="WP_184708679.1">
    <property type="nucleotide sequence ID" value="NZ_JACHKZ010000013.1"/>
</dbReference>
<dbReference type="EMBL" id="JACHKZ010000013">
    <property type="protein sequence ID" value="MBB6578250.1"/>
    <property type="molecule type" value="Genomic_DNA"/>
</dbReference>
<gene>
    <name evidence="2" type="ORF">HNP33_002331</name>
</gene>
<protein>
    <submittedName>
        <fullName evidence="2">Uncharacterized protein</fullName>
    </submittedName>
</protein>
<accession>A0ABR6RGG7</accession>